<name>A0A6I4YE00_9DEIO</name>
<accession>A0A6I4YE00</accession>
<organism evidence="1 2">
    <name type="scientific">Deinococcus xianganensis</name>
    <dbReference type="NCBI Taxonomy" id="1507289"/>
    <lineage>
        <taxon>Bacteria</taxon>
        <taxon>Thermotogati</taxon>
        <taxon>Deinococcota</taxon>
        <taxon>Deinococci</taxon>
        <taxon>Deinococcales</taxon>
        <taxon>Deinococcaceae</taxon>
        <taxon>Deinococcus</taxon>
    </lineage>
</organism>
<comment type="caution">
    <text evidence="1">The sequence shown here is derived from an EMBL/GenBank/DDBJ whole genome shotgun (WGS) entry which is preliminary data.</text>
</comment>
<evidence type="ECO:0000313" key="2">
    <source>
        <dbReference type="Proteomes" id="UP000430519"/>
    </source>
</evidence>
<sequence>MPDTLPLGLPGRLSEVMPRQSEHVQGTTIGRNFILKSQRTAQRNTIYTGIYPKDRNDVAPEDGIG</sequence>
<dbReference type="EMBL" id="WVHK01000026">
    <property type="protein sequence ID" value="MXV19752.1"/>
    <property type="molecule type" value="Genomic_DNA"/>
</dbReference>
<protein>
    <submittedName>
        <fullName evidence="1">Uncharacterized protein</fullName>
    </submittedName>
</protein>
<dbReference type="AlphaFoldDB" id="A0A6I4YE00"/>
<gene>
    <name evidence="1" type="ORF">GLX28_08900</name>
</gene>
<dbReference type="RefSeq" id="WP_160978681.1">
    <property type="nucleotide sequence ID" value="NZ_WVHK01000026.1"/>
</dbReference>
<dbReference type="Proteomes" id="UP000430519">
    <property type="component" value="Unassembled WGS sequence"/>
</dbReference>
<evidence type="ECO:0000313" key="1">
    <source>
        <dbReference type="EMBL" id="MXV19752.1"/>
    </source>
</evidence>
<keyword evidence="2" id="KW-1185">Reference proteome</keyword>
<reference evidence="1 2" key="1">
    <citation type="submission" date="2019-11" db="EMBL/GenBank/DDBJ databases">
        <title>Genome sequence of Deinococcus xianganensis Y35, AI-2 producing algicidal bacterium, isolated from lake water.</title>
        <authorList>
            <person name="Li Y."/>
        </authorList>
    </citation>
    <scope>NUCLEOTIDE SEQUENCE [LARGE SCALE GENOMIC DNA]</scope>
    <source>
        <strain evidence="1 2">Y35</strain>
    </source>
</reference>
<proteinExistence type="predicted"/>